<evidence type="ECO:0000313" key="1">
    <source>
        <dbReference type="EMBL" id="CEN35563.1"/>
    </source>
</evidence>
<proteinExistence type="predicted"/>
<dbReference type="AlphaFoldDB" id="A0A0B7HDA2"/>
<organism evidence="1 2">
    <name type="scientific">Capnocytophaga cynodegmi</name>
    <dbReference type="NCBI Taxonomy" id="28189"/>
    <lineage>
        <taxon>Bacteria</taxon>
        <taxon>Pseudomonadati</taxon>
        <taxon>Bacteroidota</taxon>
        <taxon>Flavobacteriia</taxon>
        <taxon>Flavobacteriales</taxon>
        <taxon>Flavobacteriaceae</taxon>
        <taxon>Capnocytophaga</taxon>
    </lineage>
</organism>
<gene>
    <name evidence="1" type="ORF">CCYN74_130065</name>
</gene>
<protein>
    <submittedName>
        <fullName evidence="1">Uncharacterized protein</fullName>
    </submittedName>
</protein>
<name>A0A0B7HDA2_9FLAO</name>
<dbReference type="OrthoDB" id="1151223at2"/>
<reference evidence="1 2" key="1">
    <citation type="submission" date="2015-01" db="EMBL/GenBank/DDBJ databases">
        <authorList>
            <person name="MANFREDI Pablo"/>
        </authorList>
    </citation>
    <scope>NUCLEOTIDE SEQUENCE [LARGE SCALE GENOMIC DNA]</scope>
    <source>
        <strain evidence="1 2">Ccy74</strain>
    </source>
</reference>
<dbReference type="Proteomes" id="UP000038083">
    <property type="component" value="Unassembled WGS sequence"/>
</dbReference>
<evidence type="ECO:0000313" key="2">
    <source>
        <dbReference type="Proteomes" id="UP000038083"/>
    </source>
</evidence>
<dbReference type="EMBL" id="CDOG01000005">
    <property type="protein sequence ID" value="CEN35563.1"/>
    <property type="molecule type" value="Genomic_DNA"/>
</dbReference>
<sequence length="343" mass="40834">MKENLLKIYELMRDNDISRENIYSRFGAWLGDVNFMYLPFASAPDDVPDDYDYKEEIKHLNHIFSIFGFGEVDAQDIEAIGRGEGFMLLHFLFKVRKNMGLAKTYYVSFSLMQIGDDFVYIHCDDVDAHRMTYREMMLNSHYFDPETANETEKYHFDELLKFSEVAYETLRKKIQQTDPISDEEVFDELVGLLNHDNYLSEKDIAELKTDWKNILENREAFAQRLIDEGIWFEEDLEYLDDYQTDYLLYWAFVEKLDVFKDDWKFGVKELCRFISEKIGQPFKMTFKEVGNDWEIVRDRLENLTDYTLLDLSSGNDDCNFIIAKKQDKQRIYTLADQLGLWVD</sequence>
<dbReference type="RefSeq" id="WP_018280311.1">
    <property type="nucleotide sequence ID" value="NZ_CDOF01000044.1"/>
</dbReference>
<accession>A0A0B7HDA2</accession>